<accession>A0A1M5V609</accession>
<feature type="compositionally biased region" description="Basic and acidic residues" evidence="1">
    <location>
        <begin position="75"/>
        <end position="90"/>
    </location>
</feature>
<keyword evidence="2" id="KW-0472">Membrane</keyword>
<reference evidence="4" key="1">
    <citation type="submission" date="2016-11" db="EMBL/GenBank/DDBJ databases">
        <authorList>
            <person name="Varghese N."/>
            <person name="Submissions S."/>
        </authorList>
    </citation>
    <scope>NUCLEOTIDE SEQUENCE [LARGE SCALE GENOMIC DNA]</scope>
    <source>
        <strain evidence="4">DSM 3071</strain>
    </source>
</reference>
<dbReference type="EMBL" id="FQXK01000006">
    <property type="protein sequence ID" value="SHH70707.1"/>
    <property type="molecule type" value="Genomic_DNA"/>
</dbReference>
<keyword evidence="2" id="KW-0812">Transmembrane</keyword>
<gene>
    <name evidence="3" type="ORF">SAMN02745229_00887</name>
</gene>
<dbReference type="STRING" id="1121131.SAMN02745229_00887"/>
<evidence type="ECO:0000313" key="3">
    <source>
        <dbReference type="EMBL" id="SHH70707.1"/>
    </source>
</evidence>
<evidence type="ECO:0000256" key="1">
    <source>
        <dbReference type="SAM" id="MobiDB-lite"/>
    </source>
</evidence>
<protein>
    <submittedName>
        <fullName evidence="3">Uncharacterized protein</fullName>
    </submittedName>
</protein>
<dbReference type="SUPFAM" id="SSF82171">
    <property type="entry name" value="DPP6 N-terminal domain-like"/>
    <property type="match status" value="1"/>
</dbReference>
<feature type="region of interest" description="Disordered" evidence="1">
    <location>
        <begin position="42"/>
        <end position="90"/>
    </location>
</feature>
<feature type="compositionally biased region" description="Acidic residues" evidence="1">
    <location>
        <begin position="50"/>
        <end position="59"/>
    </location>
</feature>
<organism evidence="3 4">
    <name type="scientific">Butyrivibrio fibrisolvens DSM 3071</name>
    <dbReference type="NCBI Taxonomy" id="1121131"/>
    <lineage>
        <taxon>Bacteria</taxon>
        <taxon>Bacillati</taxon>
        <taxon>Bacillota</taxon>
        <taxon>Clostridia</taxon>
        <taxon>Lachnospirales</taxon>
        <taxon>Lachnospiraceae</taxon>
        <taxon>Butyrivibrio</taxon>
    </lineage>
</organism>
<name>A0A1M5V609_BUTFI</name>
<dbReference type="OrthoDB" id="2002870at2"/>
<dbReference type="GeneID" id="89511669"/>
<evidence type="ECO:0000313" key="4">
    <source>
        <dbReference type="Proteomes" id="UP000184278"/>
    </source>
</evidence>
<proteinExistence type="predicted"/>
<dbReference type="Proteomes" id="UP000184278">
    <property type="component" value="Unassembled WGS sequence"/>
</dbReference>
<feature type="transmembrane region" description="Helical" evidence="2">
    <location>
        <begin position="12"/>
        <end position="34"/>
    </location>
</feature>
<keyword evidence="2" id="KW-1133">Transmembrane helix</keyword>
<dbReference type="RefSeq" id="WP_073385822.1">
    <property type="nucleotide sequence ID" value="NZ_FQXK01000006.1"/>
</dbReference>
<keyword evidence="4" id="KW-1185">Reference proteome</keyword>
<evidence type="ECO:0000256" key="2">
    <source>
        <dbReference type="SAM" id="Phobius"/>
    </source>
</evidence>
<sequence>MKSNGNKKILTTILTAVLAVVIALSGYLLIAFIGSSVQNGSPSLNKDLDDKTEDTDSDIDNANKDDDLSSDEEGSDKSASDVESRRTKNYDGPRICQADQYIYNSDGKIIKDFHDGERYYLEMTVNADASEAVLVYDNVCYYIDADLNMTEIETDVNDAGICFDGGYCYYVTGEVGTTEQELFIYDIWNQTKESIYTGNIITVCISPNGQVVAFSTCYGKPGLYTDGIDIKARSYNIDNDPSLIAISNDASMIYYNEFGGKDDEFKCIDHGQEVTLSTKRMLESYFDKECKQIMYMDKEGVKYYKTESGEPVIITEDTEELHFDVARGISMPISFFSEHYILDTDCFSDALMMHSFDDCYAFTGLVPEIICLTSGNEKARNFSTAITDEGPACIGTSEGNLVKFSYDGKDITETRLYSTGSIGPDYVTNKNLDTVWFIMNNDIYCLSEGKSTVMVAAQGDRLNSQLLWDPFSERCFFIKDDMYLCSVGTESGDVETICDYCHLLHSEGVKSQLIGFTSPDSKYYILIGDEIVEK</sequence>
<dbReference type="AlphaFoldDB" id="A0A1M5V609"/>